<dbReference type="EMBL" id="JBHTBW010000020">
    <property type="protein sequence ID" value="MFC7441179.1"/>
    <property type="molecule type" value="Genomic_DNA"/>
</dbReference>
<dbReference type="SUPFAM" id="SSF52200">
    <property type="entry name" value="Toll/Interleukin receptor TIR domain"/>
    <property type="match status" value="1"/>
</dbReference>
<keyword evidence="2" id="KW-0675">Receptor</keyword>
<gene>
    <name evidence="2" type="ORF">ACFQNG_08420</name>
</gene>
<evidence type="ECO:0000259" key="1">
    <source>
        <dbReference type="PROSITE" id="PS50104"/>
    </source>
</evidence>
<dbReference type="InterPro" id="IPR035897">
    <property type="entry name" value="Toll_tir_struct_dom_sf"/>
</dbReference>
<dbReference type="RefSeq" id="WP_379864467.1">
    <property type="nucleotide sequence ID" value="NZ_JBHTBW010000020.1"/>
</dbReference>
<dbReference type="InterPro" id="IPR000157">
    <property type="entry name" value="TIR_dom"/>
</dbReference>
<protein>
    <submittedName>
        <fullName evidence="2">Toll/interleukin-1 receptor domain-containing protein</fullName>
    </submittedName>
</protein>
<comment type="caution">
    <text evidence="2">The sequence shown here is derived from an EMBL/GenBank/DDBJ whole genome shotgun (WGS) entry which is preliminary data.</text>
</comment>
<evidence type="ECO:0000313" key="2">
    <source>
        <dbReference type="EMBL" id="MFC7441179.1"/>
    </source>
</evidence>
<evidence type="ECO:0000313" key="3">
    <source>
        <dbReference type="Proteomes" id="UP001596500"/>
    </source>
</evidence>
<accession>A0ABW2RJP1</accession>
<dbReference type="PROSITE" id="PS50104">
    <property type="entry name" value="TIR"/>
    <property type="match status" value="1"/>
</dbReference>
<dbReference type="Gene3D" id="3.40.50.10140">
    <property type="entry name" value="Toll/interleukin-1 receptor homology (TIR) domain"/>
    <property type="match status" value="1"/>
</dbReference>
<sequence length="762" mass="88854">MAEERPYVFISYAFDDQYKMAPIVEYLENRNLRCWYAPRDIPYGKNYQTAIVENLKKAAAVVVLITEKVGEAKFVQKEVERALAYSKFVIPVLVDGSPIPANLEFFLCDIQWVNLPSFATQEEGFSELATYLGENLHGHELELEIKRSPSFKQLEVVSDTSNVLLYRTHPDTLRKTSQRFVAPPEFGKMERGLTDHHLLYLHHPYHTGKYSTALALFSRLGIEEVHEWSKDATFNQIFQHPLRERAGYLIEIGSPQFFQTASESMLDTYIKQLKEKRAYFLFIATDEPGDHFLPYSVKVSPPEDTEQLLLNHVEEEDAGLKEQITQWIRDQAAEGKLPQPAQPREAPEIVTRIRKLVRGELDEHAFMESLRENVQGRVNGWFKQERSLEEIAFYLTVSLFQGQPYDTITAKARQLASILAERIGKEADGRLHNIARDECLLMFHATVKTGWKVTEVGKELQEQIFLSSESDATYIWEYVWTQFPAYREAMKEWFDQLLAEGHRWAEDQISQMVITLLKRDFSSVRHALIQPWAMSESKREQFLVVRMLEWLSLDLDWSHVVFRLIQSWLRQFSNGRLRWTAIALLGSQAGALYFPHSLKLLEEAYATGYKLRYAIGRSLQNLSGLPLQIPGYELIYYRFWLQWFKRLTGKDKSYAYKFAQTVFLSHPALFLDTTSKGALEFWVRFIRLCYQDRISRNTTYILLERWVLAASGNPKREERLATLFARVYREGDEGVKSRIVRFIQKGLRKDEELYLPYKSLIS</sequence>
<name>A0ABW2RJP1_9BACL</name>
<dbReference type="Pfam" id="PF13676">
    <property type="entry name" value="TIR_2"/>
    <property type="match status" value="1"/>
</dbReference>
<feature type="domain" description="TIR" evidence="1">
    <location>
        <begin position="4"/>
        <end position="136"/>
    </location>
</feature>
<dbReference type="Proteomes" id="UP001596500">
    <property type="component" value="Unassembled WGS sequence"/>
</dbReference>
<keyword evidence="3" id="KW-1185">Reference proteome</keyword>
<organism evidence="2 3">
    <name type="scientific">Laceyella putida</name>
    <dbReference type="NCBI Taxonomy" id="110101"/>
    <lineage>
        <taxon>Bacteria</taxon>
        <taxon>Bacillati</taxon>
        <taxon>Bacillota</taxon>
        <taxon>Bacilli</taxon>
        <taxon>Bacillales</taxon>
        <taxon>Thermoactinomycetaceae</taxon>
        <taxon>Laceyella</taxon>
    </lineage>
</organism>
<proteinExistence type="predicted"/>
<reference evidence="3" key="1">
    <citation type="journal article" date="2019" name="Int. J. Syst. Evol. Microbiol.">
        <title>The Global Catalogue of Microorganisms (GCM) 10K type strain sequencing project: providing services to taxonomists for standard genome sequencing and annotation.</title>
        <authorList>
            <consortium name="The Broad Institute Genomics Platform"/>
            <consortium name="The Broad Institute Genome Sequencing Center for Infectious Disease"/>
            <person name="Wu L."/>
            <person name="Ma J."/>
        </authorList>
    </citation>
    <scope>NUCLEOTIDE SEQUENCE [LARGE SCALE GENOMIC DNA]</scope>
    <source>
        <strain evidence="3">CGMCC 1.12942</strain>
    </source>
</reference>